<dbReference type="InterPro" id="IPR050092">
    <property type="entry name" value="RNase_H"/>
</dbReference>
<accession>A0A1H7Q9P6</accession>
<dbReference type="STRING" id="650850.SAMN04488129_11058"/>
<dbReference type="AlphaFoldDB" id="A0A1H7Q9P6"/>
<dbReference type="GO" id="GO:0000287">
    <property type="term" value="F:magnesium ion binding"/>
    <property type="evidence" value="ECO:0007669"/>
    <property type="project" value="UniProtKB-UniRule"/>
</dbReference>
<keyword evidence="8 10" id="KW-0378">Hydrolase</keyword>
<dbReference type="CDD" id="cd09278">
    <property type="entry name" value="RNase_HI_prokaryote_like"/>
    <property type="match status" value="1"/>
</dbReference>
<dbReference type="RefSeq" id="WP_089713134.1">
    <property type="nucleotide sequence ID" value="NZ_FOBC01000010.1"/>
</dbReference>
<dbReference type="GO" id="GO:0043137">
    <property type="term" value="P:DNA replication, removal of RNA primer"/>
    <property type="evidence" value="ECO:0007669"/>
    <property type="project" value="TreeGrafter"/>
</dbReference>
<sequence>MTTNINTTIITIYVDGSCRNNGSDFAQGGWAAVLENGQDQLRISGSEQPTTNNRMELMALIEGLKAIRRENAHVRVFTDSKYVQKGCTEWLEGWKRNGWKRSDGKPVLNVDLWQELDALIQKHTIEFCWVKGHNGHPMNELADRMATAASHGRGVRVRTYAGNTGPVKQRLSGPGNVFTPPVAREKVSA</sequence>
<keyword evidence="14" id="KW-1185">Reference proteome</keyword>
<comment type="catalytic activity">
    <reaction evidence="1 10">
        <text>Endonucleolytic cleavage to 5'-phosphomonoester.</text>
        <dbReference type="EC" id="3.1.26.4"/>
    </reaction>
</comment>
<evidence type="ECO:0000256" key="11">
    <source>
        <dbReference type="SAM" id="MobiDB-lite"/>
    </source>
</evidence>
<keyword evidence="7 10" id="KW-0255">Endonuclease</keyword>
<evidence type="ECO:0000256" key="9">
    <source>
        <dbReference type="ARBA" id="ARBA00022842"/>
    </source>
</evidence>
<dbReference type="Gene3D" id="3.30.420.10">
    <property type="entry name" value="Ribonuclease H-like superfamily/Ribonuclease H"/>
    <property type="match status" value="1"/>
</dbReference>
<feature type="binding site" evidence="10">
    <location>
        <position position="143"/>
    </location>
    <ligand>
        <name>Mg(2+)</name>
        <dbReference type="ChEBI" id="CHEBI:18420"/>
        <label>2</label>
    </ligand>
</feature>
<evidence type="ECO:0000256" key="3">
    <source>
        <dbReference type="ARBA" id="ARBA00011245"/>
    </source>
</evidence>
<name>A0A1H7Q9P6_9GAMM</name>
<dbReference type="GO" id="GO:0003676">
    <property type="term" value="F:nucleic acid binding"/>
    <property type="evidence" value="ECO:0007669"/>
    <property type="project" value="InterPro"/>
</dbReference>
<dbReference type="HAMAP" id="MF_00042">
    <property type="entry name" value="RNase_H"/>
    <property type="match status" value="1"/>
</dbReference>
<feature type="binding site" evidence="10">
    <location>
        <position position="15"/>
    </location>
    <ligand>
        <name>Mg(2+)</name>
        <dbReference type="ChEBI" id="CHEBI:18420"/>
        <label>2</label>
    </ligand>
</feature>
<evidence type="ECO:0000256" key="4">
    <source>
        <dbReference type="ARBA" id="ARBA00012180"/>
    </source>
</evidence>
<keyword evidence="6 10" id="KW-0479">Metal-binding</keyword>
<comment type="similarity">
    <text evidence="2 10">Belongs to the RNase H family.</text>
</comment>
<dbReference type="EC" id="3.1.26.4" evidence="4 10"/>
<proteinExistence type="inferred from homology"/>
<protein>
    <recommendedName>
        <fullName evidence="4 10">Ribonuclease H</fullName>
        <shortName evidence="10">RNase H</shortName>
        <ecNumber evidence="4 10">3.1.26.4</ecNumber>
    </recommendedName>
</protein>
<evidence type="ECO:0000256" key="2">
    <source>
        <dbReference type="ARBA" id="ARBA00005300"/>
    </source>
</evidence>
<evidence type="ECO:0000313" key="14">
    <source>
        <dbReference type="Proteomes" id="UP000198807"/>
    </source>
</evidence>
<evidence type="ECO:0000256" key="8">
    <source>
        <dbReference type="ARBA" id="ARBA00022801"/>
    </source>
</evidence>
<keyword evidence="10" id="KW-0963">Cytoplasm</keyword>
<dbReference type="PROSITE" id="PS50879">
    <property type="entry name" value="RNASE_H_1"/>
    <property type="match status" value="1"/>
</dbReference>
<dbReference type="Pfam" id="PF00075">
    <property type="entry name" value="RNase_H"/>
    <property type="match status" value="1"/>
</dbReference>
<evidence type="ECO:0000256" key="10">
    <source>
        <dbReference type="HAMAP-Rule" id="MF_00042"/>
    </source>
</evidence>
<feature type="region of interest" description="Disordered" evidence="11">
    <location>
        <begin position="164"/>
        <end position="189"/>
    </location>
</feature>
<dbReference type="Proteomes" id="UP000198807">
    <property type="component" value="Unassembled WGS sequence"/>
</dbReference>
<dbReference type="InterPro" id="IPR022892">
    <property type="entry name" value="RNaseHI"/>
</dbReference>
<comment type="function">
    <text evidence="10">Endonuclease that specifically degrades the RNA of RNA-DNA hybrids.</text>
</comment>
<feature type="domain" description="RNase H type-1" evidence="12">
    <location>
        <begin position="6"/>
        <end position="151"/>
    </location>
</feature>
<evidence type="ECO:0000256" key="1">
    <source>
        <dbReference type="ARBA" id="ARBA00000077"/>
    </source>
</evidence>
<organism evidence="13 14">
    <name type="scientific">Halomonas daqiaonensis</name>
    <dbReference type="NCBI Taxonomy" id="650850"/>
    <lineage>
        <taxon>Bacteria</taxon>
        <taxon>Pseudomonadati</taxon>
        <taxon>Pseudomonadota</taxon>
        <taxon>Gammaproteobacteria</taxon>
        <taxon>Oceanospirillales</taxon>
        <taxon>Halomonadaceae</taxon>
        <taxon>Halomonas</taxon>
    </lineage>
</organism>
<dbReference type="SUPFAM" id="SSF53098">
    <property type="entry name" value="Ribonuclease H-like"/>
    <property type="match status" value="1"/>
</dbReference>
<dbReference type="GO" id="GO:0005737">
    <property type="term" value="C:cytoplasm"/>
    <property type="evidence" value="ECO:0007669"/>
    <property type="project" value="UniProtKB-SubCell"/>
</dbReference>
<dbReference type="EMBL" id="FOBC01000010">
    <property type="protein sequence ID" value="SEL44891.1"/>
    <property type="molecule type" value="Genomic_DNA"/>
</dbReference>
<keyword evidence="9 10" id="KW-0460">Magnesium</keyword>
<gene>
    <name evidence="10" type="primary">rnhA</name>
    <name evidence="13" type="ORF">SAMN04488129_11058</name>
</gene>
<feature type="binding site" evidence="10">
    <location>
        <position position="15"/>
    </location>
    <ligand>
        <name>Mg(2+)</name>
        <dbReference type="ChEBI" id="CHEBI:18420"/>
        <label>1</label>
    </ligand>
</feature>
<feature type="binding site" evidence="10">
    <location>
        <position position="56"/>
    </location>
    <ligand>
        <name>Mg(2+)</name>
        <dbReference type="ChEBI" id="CHEBI:18420"/>
        <label>1</label>
    </ligand>
</feature>
<dbReference type="NCBIfam" id="NF001236">
    <property type="entry name" value="PRK00203.1"/>
    <property type="match status" value="1"/>
</dbReference>
<comment type="subunit">
    <text evidence="3 10">Monomer.</text>
</comment>
<dbReference type="PANTHER" id="PTHR10642:SF26">
    <property type="entry name" value="RIBONUCLEASE H1"/>
    <property type="match status" value="1"/>
</dbReference>
<dbReference type="InterPro" id="IPR002156">
    <property type="entry name" value="RNaseH_domain"/>
</dbReference>
<feature type="binding site" evidence="10">
    <location>
        <position position="79"/>
    </location>
    <ligand>
        <name>Mg(2+)</name>
        <dbReference type="ChEBI" id="CHEBI:18420"/>
        <label>1</label>
    </ligand>
</feature>
<evidence type="ECO:0000256" key="6">
    <source>
        <dbReference type="ARBA" id="ARBA00022723"/>
    </source>
</evidence>
<reference evidence="14" key="1">
    <citation type="submission" date="2016-10" db="EMBL/GenBank/DDBJ databases">
        <authorList>
            <person name="Varghese N."/>
            <person name="Submissions S."/>
        </authorList>
    </citation>
    <scope>NUCLEOTIDE SEQUENCE [LARGE SCALE GENOMIC DNA]</scope>
    <source>
        <strain evidence="14">CGMCC 1.9150</strain>
    </source>
</reference>
<comment type="cofactor">
    <cofactor evidence="10">
        <name>Mg(2+)</name>
        <dbReference type="ChEBI" id="CHEBI:18420"/>
    </cofactor>
    <text evidence="10">Binds 1 Mg(2+) ion per subunit. May bind a second metal ion at a regulatory site, or after substrate binding.</text>
</comment>
<evidence type="ECO:0000313" key="13">
    <source>
        <dbReference type="EMBL" id="SEL44891.1"/>
    </source>
</evidence>
<evidence type="ECO:0000256" key="7">
    <source>
        <dbReference type="ARBA" id="ARBA00022759"/>
    </source>
</evidence>
<comment type="subcellular location">
    <subcellularLocation>
        <location evidence="10">Cytoplasm</location>
    </subcellularLocation>
</comment>
<dbReference type="InterPro" id="IPR012337">
    <property type="entry name" value="RNaseH-like_sf"/>
</dbReference>
<dbReference type="InterPro" id="IPR036397">
    <property type="entry name" value="RNaseH_sf"/>
</dbReference>
<keyword evidence="5 10" id="KW-0540">Nuclease</keyword>
<dbReference type="OrthoDB" id="7845843at2"/>
<evidence type="ECO:0000259" key="12">
    <source>
        <dbReference type="PROSITE" id="PS50879"/>
    </source>
</evidence>
<dbReference type="PANTHER" id="PTHR10642">
    <property type="entry name" value="RIBONUCLEASE H1"/>
    <property type="match status" value="1"/>
</dbReference>
<evidence type="ECO:0000256" key="5">
    <source>
        <dbReference type="ARBA" id="ARBA00022722"/>
    </source>
</evidence>
<dbReference type="GO" id="GO:0004523">
    <property type="term" value="F:RNA-DNA hybrid ribonuclease activity"/>
    <property type="evidence" value="ECO:0007669"/>
    <property type="project" value="UniProtKB-UniRule"/>
</dbReference>